<proteinExistence type="predicted"/>
<evidence type="ECO:0000259" key="1">
    <source>
        <dbReference type="PROSITE" id="PS51379"/>
    </source>
</evidence>
<gene>
    <name evidence="2" type="ORF">TRFO_33024</name>
</gene>
<sequence>MKKDANSGLRTLDSKQFNKYDFRIDVSPYDCLGCDVCIERCPTKALTFVPSDDQLFQKLEEDHIKAFSYPDIDHLSDQDDELKKKLTDRKFTVDGSQYSKPLLEYSGACGGCHETLYAKMLTQLFGPRLMIANATGCSIVWSGSFPSIPWTSNYKGQGPTWGNSLFEDNAEYGLDMYTAFAHRREELKDLVTEALQKPDMPNDLKVKFEGWINDYMNGDKSVEHSLAINDMVKSISNTPDWMNEIKKRGDLFIKPSVWIVGGDGWANDIGFGGLDHVLASGADVNVLVYDNESYANTGFQMSKATPRSAVMKFAATGKDKPKKGLPQMMMQYPHIYVANCCIAANPQQTIRAMKEAENHVGSAFLNCYCPCIGMGIKPGLQNGHKQAKLAVESGYWPLYRRNPNDAKPFQLDSKSVKKEALKEMLNHEVRFESLRRLNPERLEKLQDLLSVDISRRWNDLKKLDQ</sequence>
<dbReference type="InterPro" id="IPR017900">
    <property type="entry name" value="4Fe4S_Fe_S_CS"/>
</dbReference>
<dbReference type="VEuPathDB" id="TrichDB:TRFO_33024"/>
<dbReference type="FunFam" id="3.40.50.970:FF:000041">
    <property type="entry name" value="Pyruvate:ferredoxin (Flavodoxin) oxidoreductase"/>
    <property type="match status" value="1"/>
</dbReference>
<dbReference type="InterPro" id="IPR017896">
    <property type="entry name" value="4Fe4S_Fe-S-bd"/>
</dbReference>
<dbReference type="InterPro" id="IPR011766">
    <property type="entry name" value="TPP_enzyme_TPP-bd"/>
</dbReference>
<organism evidence="2 3">
    <name type="scientific">Tritrichomonas foetus</name>
    <dbReference type="NCBI Taxonomy" id="1144522"/>
    <lineage>
        <taxon>Eukaryota</taxon>
        <taxon>Metamonada</taxon>
        <taxon>Parabasalia</taxon>
        <taxon>Tritrichomonadida</taxon>
        <taxon>Tritrichomonadidae</taxon>
        <taxon>Tritrichomonas</taxon>
    </lineage>
</organism>
<dbReference type="AlphaFoldDB" id="A0A1J4JNS1"/>
<dbReference type="OrthoDB" id="1688044at2759"/>
<evidence type="ECO:0000313" key="3">
    <source>
        <dbReference type="Proteomes" id="UP000179807"/>
    </source>
</evidence>
<dbReference type="GO" id="GO:0030976">
    <property type="term" value="F:thiamine pyrophosphate binding"/>
    <property type="evidence" value="ECO:0007669"/>
    <property type="project" value="InterPro"/>
</dbReference>
<dbReference type="GeneID" id="94843536"/>
<dbReference type="Gene3D" id="3.30.70.20">
    <property type="match status" value="1"/>
</dbReference>
<dbReference type="InterPro" id="IPR029061">
    <property type="entry name" value="THDP-binding"/>
</dbReference>
<protein>
    <recommendedName>
        <fullName evidence="1">4Fe-4S ferredoxin-type domain-containing protein</fullName>
    </recommendedName>
</protein>
<dbReference type="Proteomes" id="UP000179807">
    <property type="component" value="Unassembled WGS sequence"/>
</dbReference>
<dbReference type="GO" id="GO:0003824">
    <property type="term" value="F:catalytic activity"/>
    <property type="evidence" value="ECO:0007669"/>
    <property type="project" value="InterPro"/>
</dbReference>
<dbReference type="SUPFAM" id="SSF52518">
    <property type="entry name" value="Thiamin diphosphate-binding fold (THDP-binding)"/>
    <property type="match status" value="1"/>
</dbReference>
<dbReference type="Pfam" id="PF02775">
    <property type="entry name" value="TPP_enzyme_C"/>
    <property type="match status" value="1"/>
</dbReference>
<dbReference type="SUPFAM" id="SSF54862">
    <property type="entry name" value="4Fe-4S ferredoxins"/>
    <property type="match status" value="1"/>
</dbReference>
<dbReference type="InterPro" id="IPR050722">
    <property type="entry name" value="Pyruvate:ferred/Flavod_OxRd"/>
</dbReference>
<dbReference type="Gene3D" id="3.40.50.970">
    <property type="match status" value="1"/>
</dbReference>
<dbReference type="PANTHER" id="PTHR32154:SF0">
    <property type="entry name" value="PYRUVATE-FLAVODOXIN OXIDOREDUCTASE-RELATED"/>
    <property type="match status" value="1"/>
</dbReference>
<comment type="caution">
    <text evidence="2">The sequence shown here is derived from an EMBL/GenBank/DDBJ whole genome shotgun (WGS) entry which is preliminary data.</text>
</comment>
<accession>A0A1J4JNS1</accession>
<dbReference type="GO" id="GO:0006979">
    <property type="term" value="P:response to oxidative stress"/>
    <property type="evidence" value="ECO:0007669"/>
    <property type="project" value="TreeGrafter"/>
</dbReference>
<dbReference type="PANTHER" id="PTHR32154">
    <property type="entry name" value="PYRUVATE-FLAVODOXIN OXIDOREDUCTASE-RELATED"/>
    <property type="match status" value="1"/>
</dbReference>
<evidence type="ECO:0000313" key="2">
    <source>
        <dbReference type="EMBL" id="OHT00370.1"/>
    </source>
</evidence>
<dbReference type="PROSITE" id="PS00198">
    <property type="entry name" value="4FE4S_FER_1"/>
    <property type="match status" value="1"/>
</dbReference>
<dbReference type="RefSeq" id="XP_068353506.1">
    <property type="nucleotide sequence ID" value="XM_068508832.1"/>
</dbReference>
<name>A0A1J4JNS1_9EUKA</name>
<reference evidence="2" key="1">
    <citation type="submission" date="2016-10" db="EMBL/GenBank/DDBJ databases">
        <authorList>
            <person name="Benchimol M."/>
            <person name="Almeida L.G."/>
            <person name="Vasconcelos A.T."/>
            <person name="Perreira-Neves A."/>
            <person name="Rosa I.A."/>
            <person name="Tasca T."/>
            <person name="Bogo M.R."/>
            <person name="de Souza W."/>
        </authorList>
    </citation>
    <scope>NUCLEOTIDE SEQUENCE [LARGE SCALE GENOMIC DNA]</scope>
    <source>
        <strain evidence="2">K</strain>
    </source>
</reference>
<keyword evidence="3" id="KW-1185">Reference proteome</keyword>
<feature type="domain" description="4Fe-4S ferredoxin-type" evidence="1">
    <location>
        <begin position="22"/>
        <end position="51"/>
    </location>
</feature>
<dbReference type="EMBL" id="MLAK01000959">
    <property type="protein sequence ID" value="OHT00370.1"/>
    <property type="molecule type" value="Genomic_DNA"/>
</dbReference>
<dbReference type="PROSITE" id="PS51379">
    <property type="entry name" value="4FE4S_FER_2"/>
    <property type="match status" value="1"/>
</dbReference>